<evidence type="ECO:0000313" key="6">
    <source>
        <dbReference type="Proteomes" id="UP000033358"/>
    </source>
</evidence>
<keyword evidence="6" id="KW-1185">Reference proteome</keyword>
<protein>
    <submittedName>
        <fullName evidence="5">Fic/DOC family protein</fullName>
    </submittedName>
</protein>
<evidence type="ECO:0000313" key="5">
    <source>
        <dbReference type="EMBL" id="KKB96460.1"/>
    </source>
</evidence>
<dbReference type="PATRIC" id="fig|1607817.3.peg.445"/>
<feature type="binding site" evidence="2">
    <location>
        <begin position="184"/>
        <end position="191"/>
    </location>
    <ligand>
        <name>ATP</name>
        <dbReference type="ChEBI" id="CHEBI:30616"/>
    </ligand>
</feature>
<evidence type="ECO:0000256" key="3">
    <source>
        <dbReference type="PIRSR" id="PIRSR640198-3"/>
    </source>
</evidence>
<accession>A0A0F5MNU0</accession>
<evidence type="ECO:0000256" key="2">
    <source>
        <dbReference type="PIRSR" id="PIRSR640198-2"/>
    </source>
</evidence>
<proteinExistence type="predicted"/>
<dbReference type="SUPFAM" id="SSF140931">
    <property type="entry name" value="Fic-like"/>
    <property type="match status" value="1"/>
</dbReference>
<comment type="caution">
    <text evidence="5">The sequence shown here is derived from an EMBL/GenBank/DDBJ whole genome shotgun (WGS) entry which is preliminary data.</text>
</comment>
<evidence type="ECO:0000256" key="1">
    <source>
        <dbReference type="PIRSR" id="PIRSR640198-1"/>
    </source>
</evidence>
<gene>
    <name evidence="5" type="ORF">SZ25_00450</name>
</gene>
<dbReference type="Proteomes" id="UP000033358">
    <property type="component" value="Unassembled WGS sequence"/>
</dbReference>
<feature type="domain" description="Fido" evidence="4">
    <location>
        <begin position="100"/>
        <end position="243"/>
    </location>
</feature>
<dbReference type="InterPro" id="IPR036597">
    <property type="entry name" value="Fido-like_dom_sf"/>
</dbReference>
<feature type="site" description="Important for autoinhibition of adenylyltransferase activity" evidence="3">
    <location>
        <position position="56"/>
    </location>
</feature>
<dbReference type="GO" id="GO:0005524">
    <property type="term" value="F:ATP binding"/>
    <property type="evidence" value="ECO:0007669"/>
    <property type="project" value="UniProtKB-KW"/>
</dbReference>
<dbReference type="Gene3D" id="1.10.3290.10">
    <property type="entry name" value="Fido-like domain"/>
    <property type="match status" value="1"/>
</dbReference>
<sequence>MIDYKPPFTLTSKIINLSEAIAYEMGRLAGEKMLLPTIKLRRSNRIKTIQASLAIEGNTLTLDQITDILDGKHILGPSKDILEVKNALELYANLRTLSPLSIEGILKAHDILMKNLIEDHGKFRTTSVGIFKGSQVTHIAPQAKRVQILIQELLEFLKKDQELSWLIKSCIFHYEFEFIHPFADGNGRMGRLWQQILLMKYSPLFEYIAVEELIKENQEEYYITLGKSDKSGESTIFIEFMLKLILESLNKYGKHINIKPQDAIARLEYAKESFKKVKFSRRDYMTIHRDISGATASRDLLHGIERNIIKKTGSNNQTTYMFM</sequence>
<name>A0A0F5MNU0_9RICK</name>
<dbReference type="InterPro" id="IPR040198">
    <property type="entry name" value="Fido_containing"/>
</dbReference>
<keyword evidence="2" id="KW-0067">ATP-binding</keyword>
<reference evidence="5 6" key="1">
    <citation type="submission" date="2015-02" db="EMBL/GenBank/DDBJ databases">
        <title>Single cell genomics of a rare environmental alphaproteobacterium provides unique insights into Rickettsiaceae evolution.</title>
        <authorList>
            <person name="Martijn J."/>
            <person name="Schulz F."/>
            <person name="Zaremba-Niedzwiedzka K."/>
            <person name="Viklund J."/>
            <person name="Stepanauskas R."/>
            <person name="Andersson S.G.E."/>
            <person name="Horn M."/>
            <person name="Guy L."/>
            <person name="Ettema T.J.G."/>
        </authorList>
    </citation>
    <scope>NUCLEOTIDE SEQUENCE [LARGE SCALE GENOMIC DNA]</scope>
    <source>
        <strain evidence="5 6">SCGC AAA041-L04</strain>
    </source>
</reference>
<dbReference type="EMBL" id="JYHA01000077">
    <property type="protein sequence ID" value="KKB96460.1"/>
    <property type="molecule type" value="Genomic_DNA"/>
</dbReference>
<feature type="binding site" evidence="2">
    <location>
        <begin position="221"/>
        <end position="222"/>
    </location>
    <ligand>
        <name>ATP</name>
        <dbReference type="ChEBI" id="CHEBI:30616"/>
    </ligand>
</feature>
<feature type="active site" evidence="1">
    <location>
        <position position="180"/>
    </location>
</feature>
<dbReference type="Pfam" id="PF02661">
    <property type="entry name" value="Fic"/>
    <property type="match status" value="1"/>
</dbReference>
<evidence type="ECO:0000259" key="4">
    <source>
        <dbReference type="PROSITE" id="PS51459"/>
    </source>
</evidence>
<dbReference type="PROSITE" id="PS51459">
    <property type="entry name" value="FIDO"/>
    <property type="match status" value="1"/>
</dbReference>
<dbReference type="InterPro" id="IPR003812">
    <property type="entry name" value="Fido"/>
</dbReference>
<dbReference type="AlphaFoldDB" id="A0A0F5MNU0"/>
<keyword evidence="2" id="KW-0547">Nucleotide-binding</keyword>
<dbReference type="PANTHER" id="PTHR13504:SF38">
    <property type="entry name" value="FIDO DOMAIN-CONTAINING PROTEIN"/>
    <property type="match status" value="1"/>
</dbReference>
<organism evidence="5 6">
    <name type="scientific">Candidatus Arcanibacter lacustris</name>
    <dbReference type="NCBI Taxonomy" id="1607817"/>
    <lineage>
        <taxon>Bacteria</taxon>
        <taxon>Pseudomonadati</taxon>
        <taxon>Pseudomonadota</taxon>
        <taxon>Alphaproteobacteria</taxon>
        <taxon>Rickettsiales</taxon>
        <taxon>Candidatus Arcanibacter</taxon>
    </lineage>
</organism>
<dbReference type="PANTHER" id="PTHR13504">
    <property type="entry name" value="FIDO DOMAIN-CONTAINING PROTEIN DDB_G0283145"/>
    <property type="match status" value="1"/>
</dbReference>